<sequence length="85" mass="9647">MKNLILILAFLTLPLVGFAQTEKPVSADATELVVLKKVEEVAPRKARASRNAKHLKVNYKKSNDIISIKAYRKSLKDKVRRKKLC</sequence>
<evidence type="ECO:0000256" key="1">
    <source>
        <dbReference type="SAM" id="SignalP"/>
    </source>
</evidence>
<feature type="chain" id="PRO_5045870522" evidence="1">
    <location>
        <begin position="20"/>
        <end position="85"/>
    </location>
</feature>
<organism evidence="2 3">
    <name type="scientific">Winogradskyella haliclonae</name>
    <dbReference type="NCBI Taxonomy" id="2048558"/>
    <lineage>
        <taxon>Bacteria</taxon>
        <taxon>Pseudomonadati</taxon>
        <taxon>Bacteroidota</taxon>
        <taxon>Flavobacteriia</taxon>
        <taxon>Flavobacteriales</taxon>
        <taxon>Flavobacteriaceae</taxon>
        <taxon>Winogradskyella</taxon>
    </lineage>
</organism>
<evidence type="ECO:0000313" key="2">
    <source>
        <dbReference type="EMBL" id="GGI56532.1"/>
    </source>
</evidence>
<feature type="signal peptide" evidence="1">
    <location>
        <begin position="1"/>
        <end position="19"/>
    </location>
</feature>
<keyword evidence="1" id="KW-0732">Signal</keyword>
<name>A0ABQ2BYA3_9FLAO</name>
<dbReference type="RefSeq" id="WP_188373443.1">
    <property type="nucleotide sequence ID" value="NZ_BMDQ01000001.1"/>
</dbReference>
<proteinExistence type="predicted"/>
<comment type="caution">
    <text evidence="2">The sequence shown here is derived from an EMBL/GenBank/DDBJ whole genome shotgun (WGS) entry which is preliminary data.</text>
</comment>
<reference evidence="3" key="1">
    <citation type="journal article" date="2019" name="Int. J. Syst. Evol. Microbiol.">
        <title>The Global Catalogue of Microorganisms (GCM) 10K type strain sequencing project: providing services to taxonomists for standard genome sequencing and annotation.</title>
        <authorList>
            <consortium name="The Broad Institute Genomics Platform"/>
            <consortium name="The Broad Institute Genome Sequencing Center for Infectious Disease"/>
            <person name="Wu L."/>
            <person name="Ma J."/>
        </authorList>
    </citation>
    <scope>NUCLEOTIDE SEQUENCE [LARGE SCALE GENOMIC DNA]</scope>
    <source>
        <strain evidence="3">CCM 8681</strain>
    </source>
</reference>
<accession>A0ABQ2BYA3</accession>
<dbReference type="EMBL" id="BMDQ01000001">
    <property type="protein sequence ID" value="GGI56532.1"/>
    <property type="molecule type" value="Genomic_DNA"/>
</dbReference>
<dbReference type="Proteomes" id="UP000624701">
    <property type="component" value="Unassembled WGS sequence"/>
</dbReference>
<protein>
    <submittedName>
        <fullName evidence="2">Uncharacterized protein</fullName>
    </submittedName>
</protein>
<gene>
    <name evidence="2" type="ORF">GCM10011444_08410</name>
</gene>
<evidence type="ECO:0000313" key="3">
    <source>
        <dbReference type="Proteomes" id="UP000624701"/>
    </source>
</evidence>
<keyword evidence="3" id="KW-1185">Reference proteome</keyword>